<evidence type="ECO:0000256" key="2">
    <source>
        <dbReference type="ARBA" id="ARBA00004225"/>
    </source>
</evidence>
<evidence type="ECO:0000256" key="15">
    <source>
        <dbReference type="ARBA" id="ARBA00023136"/>
    </source>
</evidence>
<dbReference type="EC" id="7.1.1.2" evidence="4 17"/>
<evidence type="ECO:0000313" key="19">
    <source>
        <dbReference type="EMBL" id="ACV96746.1"/>
    </source>
</evidence>
<dbReference type="GO" id="GO:0003954">
    <property type="term" value="F:NADH dehydrogenase activity"/>
    <property type="evidence" value="ECO:0007669"/>
    <property type="project" value="TreeGrafter"/>
</dbReference>
<evidence type="ECO:0000256" key="10">
    <source>
        <dbReference type="ARBA" id="ARBA00022982"/>
    </source>
</evidence>
<feature type="transmembrane region" description="Helical" evidence="17">
    <location>
        <begin position="115"/>
        <end position="135"/>
    </location>
</feature>
<keyword evidence="6 17" id="KW-0813">Transport</keyword>
<dbReference type="InterPro" id="IPR003918">
    <property type="entry name" value="NADH_UbQ_OxRdtase"/>
</dbReference>
<evidence type="ECO:0000256" key="6">
    <source>
        <dbReference type="ARBA" id="ARBA00022448"/>
    </source>
</evidence>
<feature type="transmembrane region" description="Helical" evidence="17">
    <location>
        <begin position="214"/>
        <end position="233"/>
    </location>
</feature>
<keyword evidence="10 17" id="KW-0249">Electron transport</keyword>
<evidence type="ECO:0000256" key="12">
    <source>
        <dbReference type="ARBA" id="ARBA00023027"/>
    </source>
</evidence>
<feature type="transmembrane region" description="Helical" evidence="17">
    <location>
        <begin position="242"/>
        <end position="261"/>
    </location>
</feature>
<feature type="transmembrane region" description="Helical" evidence="17">
    <location>
        <begin position="298"/>
        <end position="323"/>
    </location>
</feature>
<dbReference type="GO" id="GO:0042773">
    <property type="term" value="P:ATP synthesis coupled electron transport"/>
    <property type="evidence" value="ECO:0007669"/>
    <property type="project" value="InterPro"/>
</dbReference>
<protein>
    <recommendedName>
        <fullName evidence="5 17">NADH-ubiquinone oxidoreductase chain 4</fullName>
        <ecNumber evidence="4 17">7.1.1.2</ecNumber>
    </recommendedName>
</protein>
<comment type="similarity">
    <text evidence="3 17">Belongs to the complex I subunit 4 family.</text>
</comment>
<keyword evidence="13 17" id="KW-0830">Ubiquinone</keyword>
<evidence type="ECO:0000256" key="17">
    <source>
        <dbReference type="RuleBase" id="RU003297"/>
    </source>
</evidence>
<comment type="function">
    <text evidence="17">Core subunit of the mitochondrial membrane respiratory chain NADH dehydrogenase (Complex I) which catalyzes electron transfer from NADH through the respiratory chain, using ubiquinone as an electron acceptor. Essential for the catalytic activity and assembly of complex I.</text>
</comment>
<feature type="transmembrane region" description="Helical" evidence="17">
    <location>
        <begin position="378"/>
        <end position="401"/>
    </location>
</feature>
<organism evidence="19">
    <name type="scientific">Pratylenchus vulnus</name>
    <name type="common">Walnut root-lesion nematode worm</name>
    <dbReference type="NCBI Taxonomy" id="45931"/>
    <lineage>
        <taxon>Eukaryota</taxon>
        <taxon>Metazoa</taxon>
        <taxon>Ecdysozoa</taxon>
        <taxon>Nematoda</taxon>
        <taxon>Chromadorea</taxon>
        <taxon>Rhabditida</taxon>
        <taxon>Tylenchina</taxon>
        <taxon>Tylenchomorpha</taxon>
        <taxon>Tylenchoidea</taxon>
        <taxon>Pratylenchidae</taxon>
        <taxon>Pratylenchinae</taxon>
        <taxon>Pratylenchus</taxon>
    </lineage>
</organism>
<feature type="transmembrane region" description="Helical" evidence="17">
    <location>
        <begin position="267"/>
        <end position="286"/>
    </location>
</feature>
<gene>
    <name evidence="19" type="primary">ND4</name>
</gene>
<keyword evidence="11 17" id="KW-1133">Transmembrane helix</keyword>
<evidence type="ECO:0000256" key="1">
    <source>
        <dbReference type="ARBA" id="ARBA00003257"/>
    </source>
</evidence>
<comment type="function">
    <text evidence="1">Core subunit of the mitochondrial membrane respiratory chain NADH dehydrogenase (Complex I) that is believed to belong to the minimal assembly required for catalysis. Complex I functions in the transfer of electrons from NADH to the respiratory chain. The immediate electron acceptor for the enzyme is believed to be ubiquinone.</text>
</comment>
<feature type="transmembrane region" description="Helical" evidence="17">
    <location>
        <begin position="70"/>
        <end position="103"/>
    </location>
</feature>
<dbReference type="GO" id="GO:0031966">
    <property type="term" value="C:mitochondrial membrane"/>
    <property type="evidence" value="ECO:0007669"/>
    <property type="project" value="UniProtKB-SubCell"/>
</dbReference>
<feature type="transmembrane region" description="Helical" evidence="17">
    <location>
        <begin position="20"/>
        <end position="35"/>
    </location>
</feature>
<comment type="subcellular location">
    <subcellularLocation>
        <location evidence="2 17">Mitochondrion membrane</location>
        <topology evidence="2 17">Multi-pass membrane protein</topology>
    </subcellularLocation>
</comment>
<feature type="transmembrane region" description="Helical" evidence="17">
    <location>
        <begin position="42"/>
        <end position="64"/>
    </location>
</feature>
<evidence type="ECO:0000256" key="11">
    <source>
        <dbReference type="ARBA" id="ARBA00022989"/>
    </source>
</evidence>
<keyword evidence="12 17" id="KW-0520">NAD</keyword>
<dbReference type="GO" id="GO:0048039">
    <property type="term" value="F:ubiquinone binding"/>
    <property type="evidence" value="ECO:0007669"/>
    <property type="project" value="TreeGrafter"/>
</dbReference>
<keyword evidence="7 17" id="KW-0679">Respiratory chain</keyword>
<evidence type="ECO:0000256" key="4">
    <source>
        <dbReference type="ARBA" id="ARBA00012944"/>
    </source>
</evidence>
<sequence>MSYFKLSMTLLGSVGHDGCYFFNFFWVLIMGYFFLPESIVNFFLCFLALISLMLVLLLTYDFFLMVMGYMLFFISVFFFYCWSFFFLFIFFELSIIPIFFMSLGYGVQVEKLSSLYFFGLYSFLMGLPFLLFLSFFFQEMSSSLVFLDLKMNSFLIFFISVSFLMKIPIYFLHFWLPKLHVEASTLASMVLAGLLLKLGIFGFMRFLMSLNVGSVMPFTIGFIGSLFGSLLSLGQSDMKAQVAYMSICHMGVIFSSFFFFSNFSKLSIIYNALSHGFLSTLTFWLVGEFFHYSGTRLVYYLGSLFFSSLSFSYFLTVVLLLSGSLPPSLSYLSEYFFMFFLSYQILFFVWFVFYFFFDFYMVIYMLMMSWSGKTLVKYYSLQLNLLFFLLELSINFFWLLFYM</sequence>
<geneLocation type="mitochondrion" evidence="19"/>
<dbReference type="EMBL" id="GQ332425">
    <property type="protein sequence ID" value="ACV96746.1"/>
    <property type="molecule type" value="Genomic_DNA"/>
</dbReference>
<evidence type="ECO:0000259" key="18">
    <source>
        <dbReference type="Pfam" id="PF00361"/>
    </source>
</evidence>
<name>M1E1K8_PRAVU</name>
<dbReference type="GO" id="GO:0008137">
    <property type="term" value="F:NADH dehydrogenase (ubiquinone) activity"/>
    <property type="evidence" value="ECO:0007669"/>
    <property type="project" value="UniProtKB-UniRule"/>
</dbReference>
<dbReference type="PANTHER" id="PTHR43507">
    <property type="entry name" value="NADH-UBIQUINONE OXIDOREDUCTASE CHAIN 4"/>
    <property type="match status" value="1"/>
</dbReference>
<keyword evidence="14 17" id="KW-0496">Mitochondrion</keyword>
<evidence type="ECO:0000256" key="5">
    <source>
        <dbReference type="ARBA" id="ARBA00021006"/>
    </source>
</evidence>
<keyword evidence="9" id="KW-1278">Translocase</keyword>
<proteinExistence type="inferred from homology"/>
<feature type="transmembrane region" description="Helical" evidence="17">
    <location>
        <begin position="188"/>
        <end position="208"/>
    </location>
</feature>
<evidence type="ECO:0000256" key="9">
    <source>
        <dbReference type="ARBA" id="ARBA00022967"/>
    </source>
</evidence>
<comment type="catalytic activity">
    <reaction evidence="16 17">
        <text>a ubiquinone + NADH + 5 H(+)(in) = a ubiquinol + NAD(+) + 4 H(+)(out)</text>
        <dbReference type="Rhea" id="RHEA:29091"/>
        <dbReference type="Rhea" id="RHEA-COMP:9565"/>
        <dbReference type="Rhea" id="RHEA-COMP:9566"/>
        <dbReference type="ChEBI" id="CHEBI:15378"/>
        <dbReference type="ChEBI" id="CHEBI:16389"/>
        <dbReference type="ChEBI" id="CHEBI:17976"/>
        <dbReference type="ChEBI" id="CHEBI:57540"/>
        <dbReference type="ChEBI" id="CHEBI:57945"/>
        <dbReference type="EC" id="7.1.1.2"/>
    </reaction>
</comment>
<dbReference type="GO" id="GO:0015990">
    <property type="term" value="P:electron transport coupled proton transport"/>
    <property type="evidence" value="ECO:0007669"/>
    <property type="project" value="TreeGrafter"/>
</dbReference>
<accession>M1E1K8</accession>
<evidence type="ECO:0000256" key="7">
    <source>
        <dbReference type="ARBA" id="ARBA00022660"/>
    </source>
</evidence>
<evidence type="ECO:0000256" key="3">
    <source>
        <dbReference type="ARBA" id="ARBA00009025"/>
    </source>
</evidence>
<dbReference type="Pfam" id="PF00361">
    <property type="entry name" value="Proton_antipo_M"/>
    <property type="match status" value="1"/>
</dbReference>
<evidence type="ECO:0000256" key="16">
    <source>
        <dbReference type="ARBA" id="ARBA00049551"/>
    </source>
</evidence>
<dbReference type="AlphaFoldDB" id="M1E1K8"/>
<feature type="transmembrane region" description="Helical" evidence="17">
    <location>
        <begin position="335"/>
        <end position="357"/>
    </location>
</feature>
<keyword evidence="8 17" id="KW-0812">Transmembrane</keyword>
<feature type="domain" description="NADH:quinone oxidoreductase/Mrp antiporter transmembrane" evidence="18">
    <location>
        <begin position="85"/>
        <end position="353"/>
    </location>
</feature>
<dbReference type="PRINTS" id="PR01437">
    <property type="entry name" value="NUOXDRDTASE4"/>
</dbReference>
<dbReference type="InterPro" id="IPR001750">
    <property type="entry name" value="ND/Mrp_TM"/>
</dbReference>
<feature type="transmembrane region" description="Helical" evidence="17">
    <location>
        <begin position="155"/>
        <end position="176"/>
    </location>
</feature>
<evidence type="ECO:0000256" key="8">
    <source>
        <dbReference type="ARBA" id="ARBA00022692"/>
    </source>
</evidence>
<keyword evidence="15 17" id="KW-0472">Membrane</keyword>
<dbReference type="PANTHER" id="PTHR43507:SF20">
    <property type="entry name" value="NADH-UBIQUINONE OXIDOREDUCTASE CHAIN 4"/>
    <property type="match status" value="1"/>
</dbReference>
<evidence type="ECO:0000256" key="13">
    <source>
        <dbReference type="ARBA" id="ARBA00023075"/>
    </source>
</evidence>
<evidence type="ECO:0000256" key="14">
    <source>
        <dbReference type="ARBA" id="ARBA00023128"/>
    </source>
</evidence>
<reference evidence="19" key="1">
    <citation type="journal article" date="2013" name="BMC Evol. Biol.">
        <title>Comparative analysis of complete mitochondrial genome sequences confirms independent origins of plant-parasitic nematodes.</title>
        <authorList>
            <person name="Sultana T."/>
            <person name="Kim J."/>
            <person name="Lee S.H."/>
            <person name="Han H."/>
            <person name="Kim S."/>
            <person name="Min G.S."/>
            <person name="Nadler S.A."/>
            <person name="Park J.K."/>
        </authorList>
    </citation>
    <scope>NUCLEOTIDE SEQUENCE</scope>
</reference>